<dbReference type="RefSeq" id="WP_252740872.1">
    <property type="nucleotide sequence ID" value="NZ_JAMXIB010000004.1"/>
</dbReference>
<evidence type="ECO:0000313" key="2">
    <source>
        <dbReference type="EMBL" id="MCO5724494.1"/>
    </source>
</evidence>
<evidence type="ECO:0000259" key="1">
    <source>
        <dbReference type="PROSITE" id="PS51186"/>
    </source>
</evidence>
<feature type="domain" description="N-acetyltransferase" evidence="1">
    <location>
        <begin position="3"/>
        <end position="175"/>
    </location>
</feature>
<dbReference type="PROSITE" id="PS51186">
    <property type="entry name" value="GNAT"/>
    <property type="match status" value="1"/>
</dbReference>
<dbReference type="SUPFAM" id="SSF55729">
    <property type="entry name" value="Acyl-CoA N-acyltransferases (Nat)"/>
    <property type="match status" value="1"/>
</dbReference>
<gene>
    <name evidence="2" type="ORF">NG653_06480</name>
</gene>
<evidence type="ECO:0000313" key="3">
    <source>
        <dbReference type="Proteomes" id="UP001206312"/>
    </source>
</evidence>
<dbReference type="InterPro" id="IPR000182">
    <property type="entry name" value="GNAT_dom"/>
</dbReference>
<dbReference type="Gene3D" id="3.40.630.30">
    <property type="match status" value="1"/>
</dbReference>
<keyword evidence="3" id="KW-1185">Reference proteome</keyword>
<organism evidence="2 3">
    <name type="scientific">Robiginitalea marina</name>
    <dbReference type="NCBI Taxonomy" id="2954105"/>
    <lineage>
        <taxon>Bacteria</taxon>
        <taxon>Pseudomonadati</taxon>
        <taxon>Bacteroidota</taxon>
        <taxon>Flavobacteriia</taxon>
        <taxon>Flavobacteriales</taxon>
        <taxon>Flavobacteriaceae</taxon>
        <taxon>Robiginitalea</taxon>
    </lineage>
</organism>
<dbReference type="Proteomes" id="UP001206312">
    <property type="component" value="Unassembled WGS sequence"/>
</dbReference>
<reference evidence="2 3" key="1">
    <citation type="submission" date="2022-06" db="EMBL/GenBank/DDBJ databases">
        <authorList>
            <person name="Xuan X."/>
        </authorList>
    </citation>
    <scope>NUCLEOTIDE SEQUENCE [LARGE SCALE GENOMIC DNA]</scope>
    <source>
        <strain evidence="2 3">2V75</strain>
    </source>
</reference>
<accession>A0ABT1AX45</accession>
<dbReference type="InterPro" id="IPR016181">
    <property type="entry name" value="Acyl_CoA_acyltransferase"/>
</dbReference>
<sequence>MSVQYRPAASPGELQAILELQGENLRDSLTPEEREREGFVTLRYTLQELAGMQAQGPQMVAFDGDRLIGYALSLTPGLRQQVPTLEPLFSVLEKTTPPLPPYRLMGQVCIRKGYRGVGHLRALYERLKERVSPDTLVTEISQENRRSLKAHGKMGFKKIAERQGEGQVWDIVLWE</sequence>
<protein>
    <submittedName>
        <fullName evidence="2">GNAT family N-acetyltransferase</fullName>
    </submittedName>
</protein>
<name>A0ABT1AX45_9FLAO</name>
<proteinExistence type="predicted"/>
<comment type="caution">
    <text evidence="2">The sequence shown here is derived from an EMBL/GenBank/DDBJ whole genome shotgun (WGS) entry which is preliminary data.</text>
</comment>
<dbReference type="EMBL" id="JAMXIB010000004">
    <property type="protein sequence ID" value="MCO5724494.1"/>
    <property type="molecule type" value="Genomic_DNA"/>
</dbReference>